<dbReference type="AlphaFoldDB" id="A0A419RU94"/>
<protein>
    <submittedName>
        <fullName evidence="2">Uncharacterized protein</fullName>
    </submittedName>
</protein>
<organism evidence="2 3">
    <name type="scientific">Aurantiacibacter aquimixticola</name>
    <dbReference type="NCBI Taxonomy" id="1958945"/>
    <lineage>
        <taxon>Bacteria</taxon>
        <taxon>Pseudomonadati</taxon>
        <taxon>Pseudomonadota</taxon>
        <taxon>Alphaproteobacteria</taxon>
        <taxon>Sphingomonadales</taxon>
        <taxon>Erythrobacteraceae</taxon>
        <taxon>Aurantiacibacter</taxon>
    </lineage>
</organism>
<dbReference type="EMBL" id="RAHX01000001">
    <property type="protein sequence ID" value="RJY09356.1"/>
    <property type="molecule type" value="Genomic_DNA"/>
</dbReference>
<dbReference type="RefSeq" id="WP_120048364.1">
    <property type="nucleotide sequence ID" value="NZ_RAHX01000001.1"/>
</dbReference>
<gene>
    <name evidence="2" type="ORF">D6201_08310</name>
</gene>
<feature type="compositionally biased region" description="Basic and acidic residues" evidence="1">
    <location>
        <begin position="35"/>
        <end position="46"/>
    </location>
</feature>
<comment type="caution">
    <text evidence="2">The sequence shown here is derived from an EMBL/GenBank/DDBJ whole genome shotgun (WGS) entry which is preliminary data.</text>
</comment>
<dbReference type="Proteomes" id="UP000285232">
    <property type="component" value="Unassembled WGS sequence"/>
</dbReference>
<feature type="region of interest" description="Disordered" evidence="1">
    <location>
        <begin position="1"/>
        <end position="88"/>
    </location>
</feature>
<proteinExistence type="predicted"/>
<evidence type="ECO:0000313" key="2">
    <source>
        <dbReference type="EMBL" id="RJY09356.1"/>
    </source>
</evidence>
<evidence type="ECO:0000313" key="3">
    <source>
        <dbReference type="Proteomes" id="UP000285232"/>
    </source>
</evidence>
<sequence>MTVKRGGELPSREQQRNRPAAAPTPMDQMQQEGVRSPEDEAQDHADYGGGKGKAPGKGHAPDKGEAPDTGDAATGRGYGGRSDSEGAE</sequence>
<accession>A0A419RU94</accession>
<keyword evidence="3" id="KW-1185">Reference proteome</keyword>
<feature type="compositionally biased region" description="Basic and acidic residues" evidence="1">
    <location>
        <begin position="1"/>
        <end position="16"/>
    </location>
</feature>
<evidence type="ECO:0000256" key="1">
    <source>
        <dbReference type="SAM" id="MobiDB-lite"/>
    </source>
</evidence>
<name>A0A419RU94_9SPHN</name>
<reference evidence="2 3" key="1">
    <citation type="journal article" date="2017" name="Int. J. Syst. Evol. Microbiol.">
        <title>Erythrobacter aquimixticola sp. nov., isolated from the junction between the ocean and a freshwater spring.</title>
        <authorList>
            <person name="Park S."/>
            <person name="Jung Y.T."/>
            <person name="Choi S.J."/>
            <person name="Yoon J.H."/>
        </authorList>
    </citation>
    <scope>NUCLEOTIDE SEQUENCE [LARGE SCALE GENOMIC DNA]</scope>
    <source>
        <strain evidence="2 3">JSSK-14</strain>
    </source>
</reference>